<evidence type="ECO:0000256" key="8">
    <source>
        <dbReference type="SAM" id="MobiDB-lite"/>
    </source>
</evidence>
<organism evidence="11 12">
    <name type="scientific">Recurvomyces mirabilis</name>
    <dbReference type="NCBI Taxonomy" id="574656"/>
    <lineage>
        <taxon>Eukaryota</taxon>
        <taxon>Fungi</taxon>
        <taxon>Dikarya</taxon>
        <taxon>Ascomycota</taxon>
        <taxon>Pezizomycotina</taxon>
        <taxon>Dothideomycetes</taxon>
        <taxon>Dothideomycetidae</taxon>
        <taxon>Mycosphaerellales</taxon>
        <taxon>Teratosphaeriaceae</taxon>
        <taxon>Recurvomyces</taxon>
    </lineage>
</organism>
<protein>
    <recommendedName>
        <fullName evidence="3">ubiquitinyl hydrolase 1</fullName>
        <ecNumber evidence="3">3.4.19.12</ecNumber>
    </recommendedName>
</protein>
<feature type="domain" description="USP" evidence="10">
    <location>
        <begin position="138"/>
        <end position="582"/>
    </location>
</feature>
<feature type="compositionally biased region" description="Basic and acidic residues" evidence="8">
    <location>
        <begin position="667"/>
        <end position="680"/>
    </location>
</feature>
<dbReference type="GO" id="GO:0005829">
    <property type="term" value="C:cytosol"/>
    <property type="evidence" value="ECO:0007669"/>
    <property type="project" value="TreeGrafter"/>
</dbReference>
<gene>
    <name evidence="11" type="primary">UBP1</name>
    <name evidence="11" type="ORF">LTR78_000680</name>
</gene>
<dbReference type="PROSITE" id="PS00973">
    <property type="entry name" value="USP_2"/>
    <property type="match status" value="1"/>
</dbReference>
<feature type="compositionally biased region" description="Low complexity" evidence="8">
    <location>
        <begin position="639"/>
        <end position="665"/>
    </location>
</feature>
<reference evidence="11" key="1">
    <citation type="submission" date="2023-07" db="EMBL/GenBank/DDBJ databases">
        <title>Black Yeasts Isolated from many extreme environments.</title>
        <authorList>
            <person name="Coleine C."/>
            <person name="Stajich J.E."/>
            <person name="Selbmann L."/>
        </authorList>
    </citation>
    <scope>NUCLEOTIDE SEQUENCE</scope>
    <source>
        <strain evidence="11">CCFEE 5485</strain>
    </source>
</reference>
<evidence type="ECO:0000256" key="6">
    <source>
        <dbReference type="ARBA" id="ARBA00022801"/>
    </source>
</evidence>
<evidence type="ECO:0000256" key="4">
    <source>
        <dbReference type="ARBA" id="ARBA00022670"/>
    </source>
</evidence>
<dbReference type="GO" id="GO:0006508">
    <property type="term" value="P:proteolysis"/>
    <property type="evidence" value="ECO:0007669"/>
    <property type="project" value="UniProtKB-KW"/>
</dbReference>
<comment type="caution">
    <text evidence="11">The sequence shown here is derived from an EMBL/GenBank/DDBJ whole genome shotgun (WGS) entry which is preliminary data.</text>
</comment>
<comment type="catalytic activity">
    <reaction evidence="1">
        <text>Thiol-dependent hydrolysis of ester, thioester, amide, peptide and isopeptide bonds formed by the C-terminal Gly of ubiquitin (a 76-residue protein attached to proteins as an intracellular targeting signal).</text>
        <dbReference type="EC" id="3.4.19.12"/>
    </reaction>
</comment>
<name>A0AAE0WY48_9PEZI</name>
<keyword evidence="12" id="KW-1185">Reference proteome</keyword>
<keyword evidence="9" id="KW-0472">Membrane</keyword>
<dbReference type="EMBL" id="JAUTXT010000001">
    <property type="protein sequence ID" value="KAK3680302.1"/>
    <property type="molecule type" value="Genomic_DNA"/>
</dbReference>
<feature type="region of interest" description="Disordered" evidence="8">
    <location>
        <begin position="346"/>
        <end position="369"/>
    </location>
</feature>
<dbReference type="RefSeq" id="XP_064699662.1">
    <property type="nucleotide sequence ID" value="XM_064833393.1"/>
</dbReference>
<dbReference type="GO" id="GO:0016579">
    <property type="term" value="P:protein deubiquitination"/>
    <property type="evidence" value="ECO:0007669"/>
    <property type="project" value="InterPro"/>
</dbReference>
<proteinExistence type="inferred from homology"/>
<sequence>MDSRWPPQQSPLPTSAITILSGIVTLYLAHSALVYYFDSPILSPILSPLELVWNALVFLTPQRLVLDGAKRAELRANDMLAQTHAAKSEALRRVLGMGGAALTHKLVGGEGIMRGMSGFGAAGGQEEDGSGSRSDVPPGLGNWDNSCYQNSVLQGLSSLDSLKKYLGAPRTSVVEAERDTESTTASLQQTVLKLRGVENNGNQLWTPAKLKNMSSWQQQDAQEYFSKIMEDLDKEAAKGMEAMKAEVGLEAAMRDAEVAHEVEEENAPARNPLEGLLAQRVACTRCGFSEGLSMIPFNCLTVPLGSSDLYSLQDCLDEYTKLEEIPDVDCPKCTLLRAENQLQQMLPPEPQDPQHQQQQPSSPLPLSPSFPLNLPPELRLLATDRLNAIQQALQEDDFTDTTLTSTCQIPKKAHVSSTKTRQAVIARAPQALVIHINRSVFDERTGVQRKNYAGVGYPAVLDLGGWMFGGRVVEGGARVSILDGGRGKGQDWECLFRLKAVIQHYGRHENGHYIAYRRHPAAVRGREGGEEKQAEDDGLDCESGVGKVEDQWWRLSDEDVSPVSEDVALGQGGAFMLFYEREGGGDEMPVRERAEEMAAAVCEPMAEDAKVEESPHVAMEGIGHEDISTSTAVPDTTDESTATSSTLPPIATPELPTTPEELSPPSRTDDHELSPLDPHEPVSISNTSPPPPQHPQLLPSSNPMRTARGRQTSRDGNGKTGFGGNVCRAMAAT</sequence>
<dbReference type="PANTHER" id="PTHR24006">
    <property type="entry name" value="UBIQUITIN CARBOXYL-TERMINAL HYDROLASE"/>
    <property type="match status" value="1"/>
</dbReference>
<dbReference type="GO" id="GO:0004843">
    <property type="term" value="F:cysteine-type deubiquitinase activity"/>
    <property type="evidence" value="ECO:0007669"/>
    <property type="project" value="UniProtKB-EC"/>
</dbReference>
<keyword evidence="4 11" id="KW-0645">Protease</keyword>
<evidence type="ECO:0000259" key="10">
    <source>
        <dbReference type="PROSITE" id="PS50235"/>
    </source>
</evidence>
<keyword evidence="7" id="KW-0788">Thiol protease</keyword>
<dbReference type="EC" id="3.4.19.12" evidence="3"/>
<accession>A0AAE0WY48</accession>
<dbReference type="InterPro" id="IPR018200">
    <property type="entry name" value="USP_CS"/>
</dbReference>
<dbReference type="PROSITE" id="PS50235">
    <property type="entry name" value="USP_3"/>
    <property type="match status" value="1"/>
</dbReference>
<keyword evidence="6 11" id="KW-0378">Hydrolase</keyword>
<dbReference type="InterPro" id="IPR028889">
    <property type="entry name" value="USP"/>
</dbReference>
<dbReference type="Pfam" id="PF00443">
    <property type="entry name" value="UCH"/>
    <property type="match status" value="1"/>
</dbReference>
<dbReference type="GeneID" id="89957919"/>
<feature type="transmembrane region" description="Helical" evidence="9">
    <location>
        <begin position="12"/>
        <end position="37"/>
    </location>
</feature>
<evidence type="ECO:0000256" key="2">
    <source>
        <dbReference type="ARBA" id="ARBA00009085"/>
    </source>
</evidence>
<evidence type="ECO:0000256" key="5">
    <source>
        <dbReference type="ARBA" id="ARBA00022786"/>
    </source>
</evidence>
<dbReference type="InterPro" id="IPR038765">
    <property type="entry name" value="Papain-like_cys_pep_sf"/>
</dbReference>
<evidence type="ECO:0000256" key="7">
    <source>
        <dbReference type="ARBA" id="ARBA00022807"/>
    </source>
</evidence>
<keyword evidence="9" id="KW-0812">Transmembrane</keyword>
<dbReference type="InterPro" id="IPR001394">
    <property type="entry name" value="Peptidase_C19_UCH"/>
</dbReference>
<dbReference type="PANTHER" id="PTHR24006:SF888">
    <property type="entry name" value="UBIQUITIN CARBOXYL-TERMINAL HYDROLASE 30"/>
    <property type="match status" value="1"/>
</dbReference>
<keyword evidence="5" id="KW-0833">Ubl conjugation pathway</keyword>
<dbReference type="AlphaFoldDB" id="A0AAE0WY48"/>
<dbReference type="CDD" id="cd02662">
    <property type="entry name" value="Peptidase_C19F"/>
    <property type="match status" value="1"/>
</dbReference>
<evidence type="ECO:0000256" key="3">
    <source>
        <dbReference type="ARBA" id="ARBA00012759"/>
    </source>
</evidence>
<dbReference type="Proteomes" id="UP001274830">
    <property type="component" value="Unassembled WGS sequence"/>
</dbReference>
<evidence type="ECO:0000256" key="9">
    <source>
        <dbReference type="SAM" id="Phobius"/>
    </source>
</evidence>
<dbReference type="InterPro" id="IPR050164">
    <property type="entry name" value="Peptidase_C19"/>
</dbReference>
<feature type="region of interest" description="Disordered" evidence="8">
    <location>
        <begin position="120"/>
        <end position="139"/>
    </location>
</feature>
<evidence type="ECO:0000256" key="1">
    <source>
        <dbReference type="ARBA" id="ARBA00000707"/>
    </source>
</evidence>
<dbReference type="GO" id="GO:0005634">
    <property type="term" value="C:nucleus"/>
    <property type="evidence" value="ECO:0007669"/>
    <property type="project" value="TreeGrafter"/>
</dbReference>
<evidence type="ECO:0000313" key="12">
    <source>
        <dbReference type="Proteomes" id="UP001274830"/>
    </source>
</evidence>
<feature type="region of interest" description="Disordered" evidence="8">
    <location>
        <begin position="624"/>
        <end position="733"/>
    </location>
</feature>
<dbReference type="Gene3D" id="3.90.70.10">
    <property type="entry name" value="Cysteine proteinases"/>
    <property type="match status" value="2"/>
</dbReference>
<dbReference type="SUPFAM" id="SSF54001">
    <property type="entry name" value="Cysteine proteinases"/>
    <property type="match status" value="1"/>
</dbReference>
<evidence type="ECO:0000313" key="11">
    <source>
        <dbReference type="EMBL" id="KAK3680302.1"/>
    </source>
</evidence>
<comment type="similarity">
    <text evidence="2">Belongs to the peptidase C19 family.</text>
</comment>
<keyword evidence="9" id="KW-1133">Transmembrane helix</keyword>